<evidence type="ECO:0000256" key="5">
    <source>
        <dbReference type="ARBA" id="ARBA00015519"/>
    </source>
</evidence>
<reference evidence="15" key="2">
    <citation type="submission" date="2025-08" db="UniProtKB">
        <authorList>
            <consortium name="Ensembl"/>
        </authorList>
    </citation>
    <scope>IDENTIFICATION</scope>
</reference>
<evidence type="ECO:0000313" key="15">
    <source>
        <dbReference type="Ensembl" id="ENSLCAP00010041939.1"/>
    </source>
</evidence>
<comment type="subcellular location">
    <subcellularLocation>
        <location evidence="3">Cytoplasm</location>
    </subcellularLocation>
    <subcellularLocation>
        <location evidence="2">Nucleus</location>
    </subcellularLocation>
</comment>
<evidence type="ECO:0000256" key="13">
    <source>
        <dbReference type="SAM" id="MobiDB-lite"/>
    </source>
</evidence>
<dbReference type="GO" id="GO:0004518">
    <property type="term" value="F:nuclease activity"/>
    <property type="evidence" value="ECO:0007669"/>
    <property type="project" value="UniProtKB-KW"/>
</dbReference>
<dbReference type="Ensembl" id="ENSLCAT00010042983.1">
    <property type="protein sequence ID" value="ENSLCAP00010041939.1"/>
    <property type="gene ID" value="ENSLCAG00010019629.1"/>
</dbReference>
<comment type="cofactor">
    <cofactor evidence="1">
        <name>a divalent metal cation</name>
        <dbReference type="ChEBI" id="CHEBI:60240"/>
    </cofactor>
</comment>
<dbReference type="InterPro" id="IPR027806">
    <property type="entry name" value="HARBI1_dom"/>
</dbReference>
<dbReference type="PANTHER" id="PTHR22930">
    <property type="match status" value="1"/>
</dbReference>
<evidence type="ECO:0000259" key="14">
    <source>
        <dbReference type="Pfam" id="PF13359"/>
    </source>
</evidence>
<keyword evidence="6" id="KW-0963">Cytoplasm</keyword>
<protein>
    <recommendedName>
        <fullName evidence="5">Putative nuclease HARBI1</fullName>
    </recommendedName>
    <alternativeName>
        <fullName evidence="11">Harbinger transposase-derived nuclease</fullName>
    </alternativeName>
</protein>
<feature type="region of interest" description="Disordered" evidence="13">
    <location>
        <begin position="255"/>
        <end position="302"/>
    </location>
</feature>
<evidence type="ECO:0000256" key="10">
    <source>
        <dbReference type="ARBA" id="ARBA00023242"/>
    </source>
</evidence>
<dbReference type="GO" id="GO:0016787">
    <property type="term" value="F:hydrolase activity"/>
    <property type="evidence" value="ECO:0007669"/>
    <property type="project" value="UniProtKB-KW"/>
</dbReference>
<proteinExistence type="inferred from homology"/>
<accession>A0A4W6EXC3</accession>
<dbReference type="AlphaFoldDB" id="A0A4W6EXC3"/>
<comment type="function">
    <text evidence="12">Transposase-derived protein that may have nuclease activity. Does not have transposase activity.</text>
</comment>
<comment type="similarity">
    <text evidence="4">Belongs to the HARBI1 family.</text>
</comment>
<dbReference type="PRINTS" id="PR02086">
    <property type="entry name" value="PUTNUCHARBI1"/>
</dbReference>
<evidence type="ECO:0000256" key="12">
    <source>
        <dbReference type="ARBA" id="ARBA00045850"/>
    </source>
</evidence>
<dbReference type="InterPro" id="IPR045249">
    <property type="entry name" value="HARBI1-like"/>
</dbReference>
<organism evidence="15 16">
    <name type="scientific">Lates calcarifer</name>
    <name type="common">Barramundi</name>
    <name type="synonym">Holocentrus calcarifer</name>
    <dbReference type="NCBI Taxonomy" id="8187"/>
    <lineage>
        <taxon>Eukaryota</taxon>
        <taxon>Metazoa</taxon>
        <taxon>Chordata</taxon>
        <taxon>Craniata</taxon>
        <taxon>Vertebrata</taxon>
        <taxon>Euteleostomi</taxon>
        <taxon>Actinopterygii</taxon>
        <taxon>Neopterygii</taxon>
        <taxon>Teleostei</taxon>
        <taxon>Neoteleostei</taxon>
        <taxon>Acanthomorphata</taxon>
        <taxon>Carangaria</taxon>
        <taxon>Carangaria incertae sedis</taxon>
        <taxon>Centropomidae</taxon>
        <taxon>Lates</taxon>
    </lineage>
</organism>
<keyword evidence="10" id="KW-0539">Nucleus</keyword>
<reference evidence="16" key="1">
    <citation type="submission" date="2015-09" db="EMBL/GenBank/DDBJ databases">
        <authorList>
            <person name="Sai Rama Sridatta P."/>
        </authorList>
    </citation>
    <scope>NUCLEOTIDE SEQUENCE [LARGE SCALE GENOMIC DNA]</scope>
</reference>
<reference evidence="15" key="3">
    <citation type="submission" date="2025-09" db="UniProtKB">
        <authorList>
            <consortium name="Ensembl"/>
        </authorList>
    </citation>
    <scope>IDENTIFICATION</scope>
</reference>
<dbReference type="GeneTree" id="ENSGT00940000154348"/>
<evidence type="ECO:0000256" key="7">
    <source>
        <dbReference type="ARBA" id="ARBA00022722"/>
    </source>
</evidence>
<dbReference type="PANTHER" id="PTHR22930:SF253">
    <property type="entry name" value="NUCLEASE HARBI1-RELATED"/>
    <property type="match status" value="1"/>
</dbReference>
<dbReference type="Proteomes" id="UP000314980">
    <property type="component" value="Unassembled WGS sequence"/>
</dbReference>
<keyword evidence="9" id="KW-0378">Hydrolase</keyword>
<evidence type="ECO:0000256" key="3">
    <source>
        <dbReference type="ARBA" id="ARBA00004496"/>
    </source>
</evidence>
<evidence type="ECO:0000256" key="11">
    <source>
        <dbReference type="ARBA" id="ARBA00030126"/>
    </source>
</evidence>
<evidence type="ECO:0000256" key="1">
    <source>
        <dbReference type="ARBA" id="ARBA00001968"/>
    </source>
</evidence>
<keyword evidence="16" id="KW-1185">Reference proteome</keyword>
<dbReference type="GO" id="GO:0005737">
    <property type="term" value="C:cytoplasm"/>
    <property type="evidence" value="ECO:0007669"/>
    <property type="project" value="UniProtKB-SubCell"/>
</dbReference>
<dbReference type="InterPro" id="IPR026103">
    <property type="entry name" value="HARBI1_animal"/>
</dbReference>
<name>A0A4W6EXC3_LATCA</name>
<evidence type="ECO:0000256" key="4">
    <source>
        <dbReference type="ARBA" id="ARBA00006958"/>
    </source>
</evidence>
<evidence type="ECO:0000313" key="16">
    <source>
        <dbReference type="Proteomes" id="UP000314980"/>
    </source>
</evidence>
<dbReference type="GO" id="GO:0005634">
    <property type="term" value="C:nucleus"/>
    <property type="evidence" value="ECO:0007669"/>
    <property type="project" value="UniProtKB-SubCell"/>
</dbReference>
<evidence type="ECO:0000256" key="6">
    <source>
        <dbReference type="ARBA" id="ARBA00022490"/>
    </source>
</evidence>
<dbReference type="GO" id="GO:0046872">
    <property type="term" value="F:metal ion binding"/>
    <property type="evidence" value="ECO:0007669"/>
    <property type="project" value="UniProtKB-KW"/>
</dbReference>
<evidence type="ECO:0000256" key="8">
    <source>
        <dbReference type="ARBA" id="ARBA00022723"/>
    </source>
</evidence>
<sequence length="302" mass="33865">MGDTIGISQASMSRCVSNVTKALVEKASQFILFNRDPSSREQSFQEFQRVAGFPGVLGVLDYVQVAIKAPNSEDSSYVNKKGFHSVGCQIVCDARGLLLSAETHWPGGLKDTDVLERSALHKQLQDVEKGWLLGDRRYPVRKWLMTPVDNPESPAEFRYNLAHTATHEIVDRTFRAIQTRFRCLDGTKGYLQVFCSTLLYMDQHHEQCRPFIKTSVTMSLLLCAVFSREEFIHPAGLLRPPQRLPAVWIRRLDSGEDGPLGAAREPGTETRGQRQPGRGPQKTAHTQTLQLKRLLGSDSSQI</sequence>
<evidence type="ECO:0000256" key="9">
    <source>
        <dbReference type="ARBA" id="ARBA00022801"/>
    </source>
</evidence>
<gene>
    <name evidence="15" type="primary">HARBI1</name>
</gene>
<dbReference type="Pfam" id="PF13359">
    <property type="entry name" value="DDE_Tnp_4"/>
    <property type="match status" value="1"/>
</dbReference>
<keyword evidence="7" id="KW-0540">Nuclease</keyword>
<evidence type="ECO:0000256" key="2">
    <source>
        <dbReference type="ARBA" id="ARBA00004123"/>
    </source>
</evidence>
<feature type="domain" description="DDE Tnp4" evidence="14">
    <location>
        <begin position="61"/>
        <end position="190"/>
    </location>
</feature>
<keyword evidence="8" id="KW-0479">Metal-binding</keyword>